<comment type="caution">
    <text evidence="2">The sequence shown here is derived from an EMBL/GenBank/DDBJ whole genome shotgun (WGS) entry which is preliminary data.</text>
</comment>
<dbReference type="SUPFAM" id="SSF53474">
    <property type="entry name" value="alpha/beta-Hydrolases"/>
    <property type="match status" value="1"/>
</dbReference>
<dbReference type="EMBL" id="CABFNO020001296">
    <property type="protein sequence ID" value="CAG9977217.1"/>
    <property type="molecule type" value="Genomic_DNA"/>
</dbReference>
<dbReference type="InterPro" id="IPR029058">
    <property type="entry name" value="AB_hydrolase_fold"/>
</dbReference>
<protein>
    <recommendedName>
        <fullName evidence="1">Carboxylesterase type B domain-containing protein</fullName>
    </recommendedName>
</protein>
<gene>
    <name evidence="2" type="ORF">CBYS24578_00016078</name>
</gene>
<dbReference type="OrthoDB" id="6846267at2759"/>
<dbReference type="InterPro" id="IPR050309">
    <property type="entry name" value="Type-B_Carboxylest/Lipase"/>
</dbReference>
<name>A0A9N9U2Z5_9HYPO</name>
<evidence type="ECO:0000259" key="1">
    <source>
        <dbReference type="Pfam" id="PF00135"/>
    </source>
</evidence>
<dbReference type="Proteomes" id="UP000754883">
    <property type="component" value="Unassembled WGS sequence"/>
</dbReference>
<dbReference type="AlphaFoldDB" id="A0A9N9U2Z5"/>
<evidence type="ECO:0000313" key="2">
    <source>
        <dbReference type="EMBL" id="CAG9977217.1"/>
    </source>
</evidence>
<feature type="domain" description="Carboxylesterase type B" evidence="1">
    <location>
        <begin position="27"/>
        <end position="102"/>
    </location>
</feature>
<accession>A0A9N9U2Z5</accession>
<dbReference type="Pfam" id="PF00135">
    <property type="entry name" value="COesterase"/>
    <property type="match status" value="2"/>
</dbReference>
<reference evidence="2" key="1">
    <citation type="submission" date="2021-10" db="EMBL/GenBank/DDBJ databases">
        <authorList>
            <person name="Piombo E."/>
        </authorList>
    </citation>
    <scope>NUCLEOTIDE SEQUENCE</scope>
</reference>
<keyword evidence="3" id="KW-1185">Reference proteome</keyword>
<organism evidence="2 3">
    <name type="scientific">Clonostachys byssicola</name>
    <dbReference type="NCBI Taxonomy" id="160290"/>
    <lineage>
        <taxon>Eukaryota</taxon>
        <taxon>Fungi</taxon>
        <taxon>Dikarya</taxon>
        <taxon>Ascomycota</taxon>
        <taxon>Pezizomycotina</taxon>
        <taxon>Sordariomycetes</taxon>
        <taxon>Hypocreomycetidae</taxon>
        <taxon>Hypocreales</taxon>
        <taxon>Bionectriaceae</taxon>
        <taxon>Clonostachys</taxon>
    </lineage>
</organism>
<dbReference type="PANTHER" id="PTHR11559">
    <property type="entry name" value="CARBOXYLESTERASE"/>
    <property type="match status" value="1"/>
</dbReference>
<dbReference type="Gene3D" id="3.40.50.1820">
    <property type="entry name" value="alpha/beta hydrolase"/>
    <property type="match status" value="2"/>
</dbReference>
<dbReference type="InterPro" id="IPR002018">
    <property type="entry name" value="CarbesteraseB"/>
</dbReference>
<evidence type="ECO:0000313" key="3">
    <source>
        <dbReference type="Proteomes" id="UP000754883"/>
    </source>
</evidence>
<feature type="domain" description="Carboxylesterase type B" evidence="1">
    <location>
        <begin position="111"/>
        <end position="329"/>
    </location>
</feature>
<proteinExistence type="predicted"/>
<sequence length="397" mass="44388">MNCTSSGNVPGYNASNFVALSLRIGRPAIVVTVNFRLGAFGFMASDDILKDNQRTGDKGVGNYALHDQYMAMLWVKKYICGFGGDAERITAIGQSSGASNAVIASRELDHQQHVYDKFLEHLGISANMPPNQRLEMLRSIKQEDLVAAYVCLGSPLPNWQATVDGVVVEALPNCDGLANQVYAPSIKRVMAGFCEQEGALWSGRIKPQQWTVPKIIDRMAAYCDPRETYDILGKYAITDEDRDNELVPKLSDFCGGVEFRQPIYELVNNWKQGDAYLYRMRFVNQFDGMFSGKAHHGVDLLFFFQTYNHLLPKEYTAAAEEMGKHFVEFLNGISPWAPFTEMNNVMNYGPDHVGSQSLEASLYGQCQPLNGCKDWFNKCTSVSRAIRNEIVYTRGGE</sequence>